<evidence type="ECO:0000313" key="2">
    <source>
        <dbReference type="Proteomes" id="UP001405405"/>
    </source>
</evidence>
<proteinExistence type="predicted"/>
<evidence type="ECO:0000313" key="1">
    <source>
        <dbReference type="EMBL" id="MEN7429590.1"/>
    </source>
</evidence>
<protein>
    <submittedName>
        <fullName evidence="1">Uncharacterized protein</fullName>
    </submittedName>
</protein>
<keyword evidence="2" id="KW-1185">Reference proteome</keyword>
<sequence>MNALLAGFTHSKGIAKESQRPFDILSAIVLNPAGNVAKDNFSKQGFGYEAVEIPVSESAKSAFVSLTYPCRVKLVIDHEMFAGKLKAVISGVQQPTPLVEQQAKG</sequence>
<name>A0ABV0CEH3_9NEIS</name>
<dbReference type="Proteomes" id="UP001405405">
    <property type="component" value="Unassembled WGS sequence"/>
</dbReference>
<comment type="caution">
    <text evidence="1">The sequence shown here is derived from an EMBL/GenBank/DDBJ whole genome shotgun (WGS) entry which is preliminary data.</text>
</comment>
<dbReference type="EMBL" id="JAYFSJ010000001">
    <property type="protein sequence ID" value="MEN7429590.1"/>
    <property type="molecule type" value="Genomic_DNA"/>
</dbReference>
<accession>A0ABV0CEH3</accession>
<reference evidence="1 2" key="1">
    <citation type="submission" date="2023-12" db="EMBL/GenBank/DDBJ databases">
        <title>Chromobacterium sp. strain TRC.1.1.SA producing antimicrobial pigment.</title>
        <authorList>
            <person name="Verma N."/>
            <person name="Choksket S."/>
            <person name="Pinnaka A.K."/>
            <person name="Korpole S."/>
        </authorList>
    </citation>
    <scope>NUCLEOTIDE SEQUENCE [LARGE SCALE GENOMIC DNA]</scope>
    <source>
        <strain evidence="1 2">TRC1.1.SA</strain>
    </source>
</reference>
<dbReference type="InterPro" id="IPR010008">
    <property type="entry name" value="Vibrio_Phage_CTX_RstB"/>
</dbReference>
<dbReference type="Pfam" id="PF07459">
    <property type="entry name" value="CTX_RstB"/>
    <property type="match status" value="1"/>
</dbReference>
<gene>
    <name evidence="1" type="ORF">VA599_02455</name>
</gene>
<dbReference type="RefSeq" id="WP_221664349.1">
    <property type="nucleotide sequence ID" value="NZ_JAYFSJ010000001.1"/>
</dbReference>
<organism evidence="1 2">
    <name type="scientific">Chromobacterium indicum</name>
    <dbReference type="NCBI Taxonomy" id="3110228"/>
    <lineage>
        <taxon>Bacteria</taxon>
        <taxon>Pseudomonadati</taxon>
        <taxon>Pseudomonadota</taxon>
        <taxon>Betaproteobacteria</taxon>
        <taxon>Neisseriales</taxon>
        <taxon>Chromobacteriaceae</taxon>
        <taxon>Chromobacterium</taxon>
    </lineage>
</organism>